<evidence type="ECO:0000313" key="4">
    <source>
        <dbReference type="Proteomes" id="UP000800200"/>
    </source>
</evidence>
<protein>
    <submittedName>
        <fullName evidence="3">HHE domain protein</fullName>
    </submittedName>
</protein>
<feature type="domain" description="Hemerythrin-like" evidence="2">
    <location>
        <begin position="35"/>
        <end position="151"/>
    </location>
</feature>
<reference evidence="3" key="1">
    <citation type="journal article" date="2020" name="Stud. Mycol.">
        <title>101 Dothideomycetes genomes: a test case for predicting lifestyles and emergence of pathogens.</title>
        <authorList>
            <person name="Haridas S."/>
            <person name="Albert R."/>
            <person name="Binder M."/>
            <person name="Bloem J."/>
            <person name="Labutti K."/>
            <person name="Salamov A."/>
            <person name="Andreopoulos B."/>
            <person name="Baker S."/>
            <person name="Barry K."/>
            <person name="Bills G."/>
            <person name="Bluhm B."/>
            <person name="Cannon C."/>
            <person name="Castanera R."/>
            <person name="Culley D."/>
            <person name="Daum C."/>
            <person name="Ezra D."/>
            <person name="Gonzalez J."/>
            <person name="Henrissat B."/>
            <person name="Kuo A."/>
            <person name="Liang C."/>
            <person name="Lipzen A."/>
            <person name="Lutzoni F."/>
            <person name="Magnuson J."/>
            <person name="Mondo S."/>
            <person name="Nolan M."/>
            <person name="Ohm R."/>
            <person name="Pangilinan J."/>
            <person name="Park H.-J."/>
            <person name="Ramirez L."/>
            <person name="Alfaro M."/>
            <person name="Sun H."/>
            <person name="Tritt A."/>
            <person name="Yoshinaga Y."/>
            <person name="Zwiers L.-H."/>
            <person name="Turgeon B."/>
            <person name="Goodwin S."/>
            <person name="Spatafora J."/>
            <person name="Crous P."/>
            <person name="Grigoriev I."/>
        </authorList>
    </citation>
    <scope>NUCLEOTIDE SEQUENCE</scope>
    <source>
        <strain evidence="3">CBS 207.26</strain>
    </source>
</reference>
<dbReference type="PANTHER" id="PTHR35585">
    <property type="entry name" value="HHE DOMAIN PROTEIN (AFU_ORTHOLOGUE AFUA_4G00730)"/>
    <property type="match status" value="1"/>
</dbReference>
<name>A0A6A6DAA5_9PEZI</name>
<sequence>MFKQSLKPVRSIFKAQFISSVRSFSAAPTLNMRISQRIKDDHDTLRDEYNNIKNAKSADEKTRWRNQFTWDLARHSVGEELVVYPEFERHLENGKAMADHDRAEHNEVKAYLATVQDMQISDPTFDGHLDDLWKMLSKHMEEEEKNDLPALEEELTTEDSDELSNSLERTKMFLPTKSHPHAPDKPPFETVAGLLATPIDMLRDIFRKFPKEK</sequence>
<dbReference type="EMBL" id="ML994761">
    <property type="protein sequence ID" value="KAF2174890.1"/>
    <property type="molecule type" value="Genomic_DNA"/>
</dbReference>
<gene>
    <name evidence="3" type="ORF">K469DRAFT_685167</name>
</gene>
<dbReference type="Pfam" id="PF01814">
    <property type="entry name" value="Hemerythrin"/>
    <property type="match status" value="1"/>
</dbReference>
<dbReference type="Gene3D" id="1.20.120.520">
    <property type="entry name" value="nmb1532 protein domain like"/>
    <property type="match status" value="1"/>
</dbReference>
<accession>A0A6A6DAA5</accession>
<feature type="region of interest" description="Disordered" evidence="1">
    <location>
        <begin position="144"/>
        <end position="163"/>
    </location>
</feature>
<dbReference type="OrthoDB" id="9983919at2759"/>
<evidence type="ECO:0000256" key="1">
    <source>
        <dbReference type="SAM" id="MobiDB-lite"/>
    </source>
</evidence>
<feature type="compositionally biased region" description="Acidic residues" evidence="1">
    <location>
        <begin position="150"/>
        <end position="162"/>
    </location>
</feature>
<dbReference type="Proteomes" id="UP000800200">
    <property type="component" value="Unassembled WGS sequence"/>
</dbReference>
<organism evidence="3 4">
    <name type="scientific">Zopfia rhizophila CBS 207.26</name>
    <dbReference type="NCBI Taxonomy" id="1314779"/>
    <lineage>
        <taxon>Eukaryota</taxon>
        <taxon>Fungi</taxon>
        <taxon>Dikarya</taxon>
        <taxon>Ascomycota</taxon>
        <taxon>Pezizomycotina</taxon>
        <taxon>Dothideomycetes</taxon>
        <taxon>Dothideomycetes incertae sedis</taxon>
        <taxon>Zopfiaceae</taxon>
        <taxon>Zopfia</taxon>
    </lineage>
</organism>
<proteinExistence type="predicted"/>
<evidence type="ECO:0000259" key="2">
    <source>
        <dbReference type="Pfam" id="PF01814"/>
    </source>
</evidence>
<dbReference type="PANTHER" id="PTHR35585:SF1">
    <property type="entry name" value="HHE DOMAIN PROTEIN (AFU_ORTHOLOGUE AFUA_4G00730)"/>
    <property type="match status" value="1"/>
</dbReference>
<dbReference type="AlphaFoldDB" id="A0A6A6DAA5"/>
<dbReference type="InterPro" id="IPR012312">
    <property type="entry name" value="Hemerythrin-like"/>
</dbReference>
<keyword evidence="4" id="KW-1185">Reference proteome</keyword>
<evidence type="ECO:0000313" key="3">
    <source>
        <dbReference type="EMBL" id="KAF2174890.1"/>
    </source>
</evidence>